<dbReference type="EMBL" id="JALJOR010000002">
    <property type="protein sequence ID" value="KAK9824453.1"/>
    <property type="molecule type" value="Genomic_DNA"/>
</dbReference>
<evidence type="ECO:0000256" key="4">
    <source>
        <dbReference type="ARBA" id="ARBA00022679"/>
    </source>
</evidence>
<dbReference type="EC" id="2.7.7.-" evidence="10"/>
<dbReference type="FunFam" id="3.90.920.10:FF:000003">
    <property type="entry name" value="DNA primase"/>
    <property type="match status" value="1"/>
</dbReference>
<evidence type="ECO:0000256" key="10">
    <source>
        <dbReference type="RuleBase" id="RU003514"/>
    </source>
</evidence>
<dbReference type="GO" id="GO:0006269">
    <property type="term" value="P:DNA replication, synthesis of primer"/>
    <property type="evidence" value="ECO:0007669"/>
    <property type="project" value="UniProtKB-KW"/>
</dbReference>
<dbReference type="AlphaFoldDB" id="A0AAW1QSP8"/>
<name>A0AAW1QSP8_9CHLO</name>
<feature type="region of interest" description="Disordered" evidence="11">
    <location>
        <begin position="1"/>
        <end position="35"/>
    </location>
</feature>
<dbReference type="Pfam" id="PF01896">
    <property type="entry name" value="DNA_primase_S"/>
    <property type="match status" value="1"/>
</dbReference>
<dbReference type="PANTHER" id="PTHR10536">
    <property type="entry name" value="DNA PRIMASE SMALL SUBUNIT"/>
    <property type="match status" value="1"/>
</dbReference>
<evidence type="ECO:0000256" key="3">
    <source>
        <dbReference type="ARBA" id="ARBA00022515"/>
    </source>
</evidence>
<gene>
    <name evidence="12" type="ORF">WJX72_010358</name>
</gene>
<evidence type="ECO:0000256" key="5">
    <source>
        <dbReference type="ARBA" id="ARBA00022695"/>
    </source>
</evidence>
<keyword evidence="8" id="KW-0862">Zinc</keyword>
<sequence length="460" mass="51970">MTAEDAGPAAKRARTDDAAEVADAPMPDAAPDAASEGEDFAKYTVTELMKLYYSRLFPHQDFAKWLAYGNDSKHAQADSQYFQRREFCFTLEGDIFVRYQSFKDGDELQAALVRRLPAKIDIGPVYNVDPQRRAAVAGGERAFAPVERELVFDIDMTDYDSVRTCGKEGHICHLCWPLMAVAIKILDEGLREDFGFNHLLWVFSGRRGIHCWVCDDRARQLTDEQRSSIATYFAVYKGEEKGLAKLALSYIHHPAVQRALEALNETWIETILPNQELLENEGNWEAVLAYIPDEDVRDTLRSRWQAGRVLKMADDSINVARWHDLVAEVDKAAHKEKDLKRKGALSRCKDEVVFAYTYPRLDMEVSKKMNHLLKAPFCIHPKTGKVCVPIHPERAFDFDPDTVPTVAQLLTELDSNNGKSSMDDAVEVFHEAFLDKLQLASRETLAAKARSAAAKPTLAW</sequence>
<evidence type="ECO:0000256" key="8">
    <source>
        <dbReference type="ARBA" id="ARBA00022833"/>
    </source>
</evidence>
<keyword evidence="2 10" id="KW-0240">DNA-directed RNA polymerase</keyword>
<proteinExistence type="inferred from homology"/>
<comment type="caution">
    <text evidence="12">The sequence shown here is derived from an EMBL/GenBank/DDBJ whole genome shotgun (WGS) entry which is preliminary data.</text>
</comment>
<organism evidence="12 13">
    <name type="scientific">[Myrmecia] bisecta</name>
    <dbReference type="NCBI Taxonomy" id="41462"/>
    <lineage>
        <taxon>Eukaryota</taxon>
        <taxon>Viridiplantae</taxon>
        <taxon>Chlorophyta</taxon>
        <taxon>core chlorophytes</taxon>
        <taxon>Trebouxiophyceae</taxon>
        <taxon>Trebouxiales</taxon>
        <taxon>Trebouxiaceae</taxon>
        <taxon>Myrmecia</taxon>
    </lineage>
</organism>
<dbReference type="SUPFAM" id="SSF56747">
    <property type="entry name" value="Prim-pol domain"/>
    <property type="match status" value="1"/>
</dbReference>
<dbReference type="InterPro" id="IPR002755">
    <property type="entry name" value="DNA_primase_S"/>
</dbReference>
<dbReference type="InterPro" id="IPR014052">
    <property type="entry name" value="DNA_primase_ssu_euk/arc"/>
</dbReference>
<comment type="similarity">
    <text evidence="1 10">Belongs to the eukaryotic-type primase small subunit family.</text>
</comment>
<keyword evidence="4 10" id="KW-0808">Transferase</keyword>
<evidence type="ECO:0000256" key="2">
    <source>
        <dbReference type="ARBA" id="ARBA00022478"/>
    </source>
</evidence>
<reference evidence="12 13" key="1">
    <citation type="journal article" date="2024" name="Nat. Commun.">
        <title>Phylogenomics reveals the evolutionary origins of lichenization in chlorophyte algae.</title>
        <authorList>
            <person name="Puginier C."/>
            <person name="Libourel C."/>
            <person name="Otte J."/>
            <person name="Skaloud P."/>
            <person name="Haon M."/>
            <person name="Grisel S."/>
            <person name="Petersen M."/>
            <person name="Berrin J.G."/>
            <person name="Delaux P.M."/>
            <person name="Dal Grande F."/>
            <person name="Keller J."/>
        </authorList>
    </citation>
    <scope>NUCLEOTIDE SEQUENCE [LARGE SCALE GENOMIC DNA]</scope>
    <source>
        <strain evidence="12 13">SAG 2043</strain>
    </source>
</reference>
<evidence type="ECO:0000313" key="13">
    <source>
        <dbReference type="Proteomes" id="UP001489004"/>
    </source>
</evidence>
<dbReference type="GO" id="GO:0005658">
    <property type="term" value="C:alpha DNA polymerase:primase complex"/>
    <property type="evidence" value="ECO:0007669"/>
    <property type="project" value="UniProtKB-ARBA"/>
</dbReference>
<dbReference type="GO" id="GO:0046872">
    <property type="term" value="F:metal ion binding"/>
    <property type="evidence" value="ECO:0007669"/>
    <property type="project" value="UniProtKB-KW"/>
</dbReference>
<feature type="compositionally biased region" description="Low complexity" evidence="11">
    <location>
        <begin position="21"/>
        <end position="34"/>
    </location>
</feature>
<evidence type="ECO:0000313" key="12">
    <source>
        <dbReference type="EMBL" id="KAK9824453.1"/>
    </source>
</evidence>
<evidence type="ECO:0000256" key="9">
    <source>
        <dbReference type="ARBA" id="ARBA00023163"/>
    </source>
</evidence>
<accession>A0AAW1QSP8</accession>
<evidence type="ECO:0000256" key="1">
    <source>
        <dbReference type="ARBA" id="ARBA00009762"/>
    </source>
</evidence>
<dbReference type="NCBIfam" id="TIGR00335">
    <property type="entry name" value="primase_sml"/>
    <property type="match status" value="1"/>
</dbReference>
<dbReference type="GO" id="GO:0003899">
    <property type="term" value="F:DNA-directed RNA polymerase activity"/>
    <property type="evidence" value="ECO:0007669"/>
    <property type="project" value="InterPro"/>
</dbReference>
<keyword evidence="3 10" id="KW-0639">Primosome</keyword>
<dbReference type="CDD" id="cd04860">
    <property type="entry name" value="AE_Prim_S"/>
    <property type="match status" value="1"/>
</dbReference>
<keyword evidence="5" id="KW-0548">Nucleotidyltransferase</keyword>
<protein>
    <recommendedName>
        <fullName evidence="10">DNA primase</fullName>
        <ecNumber evidence="10">2.7.7.-</ecNumber>
    </recommendedName>
</protein>
<evidence type="ECO:0000256" key="7">
    <source>
        <dbReference type="ARBA" id="ARBA00022723"/>
    </source>
</evidence>
<keyword evidence="13" id="KW-1185">Reference proteome</keyword>
<evidence type="ECO:0000256" key="6">
    <source>
        <dbReference type="ARBA" id="ARBA00022705"/>
    </source>
</evidence>
<keyword evidence="9" id="KW-0804">Transcription</keyword>
<evidence type="ECO:0000256" key="11">
    <source>
        <dbReference type="SAM" id="MobiDB-lite"/>
    </source>
</evidence>
<keyword evidence="6 10" id="KW-0235">DNA replication</keyword>
<dbReference type="Proteomes" id="UP001489004">
    <property type="component" value="Unassembled WGS sequence"/>
</dbReference>
<dbReference type="Gene3D" id="3.90.920.10">
    <property type="entry name" value="DNA primase, PRIM domain"/>
    <property type="match status" value="1"/>
</dbReference>
<keyword evidence="7" id="KW-0479">Metal-binding</keyword>